<reference evidence="1 2" key="1">
    <citation type="submission" date="2023-05" db="EMBL/GenBank/DDBJ databases">
        <title>Streptantibioticus silvisoli sp. nov., acidotolerant actinomycetes 1 from pine litter.</title>
        <authorList>
            <person name="Swiecimska M."/>
            <person name="Golinska P."/>
            <person name="Sangal V."/>
            <person name="Wachnowicz B."/>
            <person name="Goodfellow M."/>
        </authorList>
    </citation>
    <scope>NUCLEOTIDE SEQUENCE [LARGE SCALE GENOMIC DNA]</scope>
    <source>
        <strain evidence="1 2">SL54</strain>
    </source>
</reference>
<keyword evidence="2" id="KW-1185">Reference proteome</keyword>
<sequence>MEPLPEPVDITPVQAAPEALSGAFGRGVQALRQHRDREGTVTVPRNHIETLDDDTEVRLGVWLTNTKARRAGLGETQLAALAEHGLNWAG</sequence>
<accession>A0ABT6W8E7</accession>
<organism evidence="1 2">
    <name type="scientific">Streptantibioticus silvisoli</name>
    <dbReference type="NCBI Taxonomy" id="2705255"/>
    <lineage>
        <taxon>Bacteria</taxon>
        <taxon>Bacillati</taxon>
        <taxon>Actinomycetota</taxon>
        <taxon>Actinomycetes</taxon>
        <taxon>Kitasatosporales</taxon>
        <taxon>Streptomycetaceae</taxon>
        <taxon>Streptantibioticus</taxon>
    </lineage>
</organism>
<proteinExistence type="predicted"/>
<dbReference type="RefSeq" id="WP_271325138.1">
    <property type="nucleotide sequence ID" value="NZ_JAAGKO020000069.1"/>
</dbReference>
<evidence type="ECO:0000313" key="1">
    <source>
        <dbReference type="EMBL" id="MDI5967028.1"/>
    </source>
</evidence>
<dbReference type="Proteomes" id="UP001156398">
    <property type="component" value="Unassembled WGS sequence"/>
</dbReference>
<comment type="caution">
    <text evidence="1">The sequence shown here is derived from an EMBL/GenBank/DDBJ whole genome shotgun (WGS) entry which is preliminary data.</text>
</comment>
<gene>
    <name evidence="1" type="ORF">POF43_030600</name>
</gene>
<protein>
    <submittedName>
        <fullName evidence="1">Helicase associated domain-containing protein</fullName>
    </submittedName>
</protein>
<evidence type="ECO:0000313" key="2">
    <source>
        <dbReference type="Proteomes" id="UP001156398"/>
    </source>
</evidence>
<dbReference type="EMBL" id="JAAGKO020000069">
    <property type="protein sequence ID" value="MDI5967028.1"/>
    <property type="molecule type" value="Genomic_DNA"/>
</dbReference>
<name>A0ABT6W8E7_9ACTN</name>